<sequence length="620" mass="70211">MQQDQRKKNPKDTEFFTEYGDANRYKILEVIGKGSYGVVCAALDTHTGEKVAIKKITDIFEHISDAIRILREVKLLRLLRHPDIVEIKRIMMPPSKREFRDIYVVFELMESDLHQVIKANDDLTHEHHRFFLYQMLRALKYMHTANVYHRDLKPKNILANANCKLKICDFGLARVAFSDTPTTIFWTDYVATRWYRAPELCGSFFSKYTPAIDIWSIGCIFAEVLTGKPLFPGKSVVHQLELITDLLGTPSADTISGVRNEKARKYLADMRKKKPVPFTEKFSNADPLALRLLQRLLAFDPKDRPTAAEALADPYFKGLAKAEREPSCQLISKLEFEFERRRVTKEDIRELIFREILEYHPQLLKDYLAGNDGANFLYPSAIGQFRKQFVYLEENSGKSGPVIPPERKHVSLPRSTVNSSTIPTRTNINQSSFDNRRCIEEVSSSVRVADTACGNSSKVLRQPPRVPAAKPGRVVGPVIPYESGAKNKDAYDGRGVYLQNAVLPPQTISPNYYFRTNAEKNQDKYGGGVEADRESSQTKSQHQQQQQQQYPLAKSNPAITTDMNQHHLYYQSHAKTVQLNGQIAIDAKLLQAQSQFGAIGAAAVAVAAHREVGTVQYGLT</sequence>
<gene>
    <name evidence="1" type="ORF">M9H77_21588</name>
</gene>
<name>A0ACC0APG6_CATRO</name>
<comment type="caution">
    <text evidence="1">The sequence shown here is derived from an EMBL/GenBank/DDBJ whole genome shotgun (WGS) entry which is preliminary data.</text>
</comment>
<reference evidence="2" key="1">
    <citation type="journal article" date="2023" name="Nat. Plants">
        <title>Single-cell RNA sequencing provides a high-resolution roadmap for understanding the multicellular compartmentation of specialized metabolism.</title>
        <authorList>
            <person name="Sun S."/>
            <person name="Shen X."/>
            <person name="Li Y."/>
            <person name="Li Y."/>
            <person name="Wang S."/>
            <person name="Li R."/>
            <person name="Zhang H."/>
            <person name="Shen G."/>
            <person name="Guo B."/>
            <person name="Wei J."/>
            <person name="Xu J."/>
            <person name="St-Pierre B."/>
            <person name="Chen S."/>
            <person name="Sun C."/>
        </authorList>
    </citation>
    <scope>NUCLEOTIDE SEQUENCE [LARGE SCALE GENOMIC DNA]</scope>
</reference>
<dbReference type="Proteomes" id="UP001060085">
    <property type="component" value="Linkage Group LG05"/>
</dbReference>
<protein>
    <submittedName>
        <fullName evidence="1">Uncharacterized protein</fullName>
    </submittedName>
</protein>
<evidence type="ECO:0000313" key="2">
    <source>
        <dbReference type="Proteomes" id="UP001060085"/>
    </source>
</evidence>
<accession>A0ACC0APG6</accession>
<keyword evidence="2" id="KW-1185">Reference proteome</keyword>
<evidence type="ECO:0000313" key="1">
    <source>
        <dbReference type="EMBL" id="KAI5662265.1"/>
    </source>
</evidence>
<organism evidence="1 2">
    <name type="scientific">Catharanthus roseus</name>
    <name type="common">Madagascar periwinkle</name>
    <name type="synonym">Vinca rosea</name>
    <dbReference type="NCBI Taxonomy" id="4058"/>
    <lineage>
        <taxon>Eukaryota</taxon>
        <taxon>Viridiplantae</taxon>
        <taxon>Streptophyta</taxon>
        <taxon>Embryophyta</taxon>
        <taxon>Tracheophyta</taxon>
        <taxon>Spermatophyta</taxon>
        <taxon>Magnoliopsida</taxon>
        <taxon>eudicotyledons</taxon>
        <taxon>Gunneridae</taxon>
        <taxon>Pentapetalae</taxon>
        <taxon>asterids</taxon>
        <taxon>lamiids</taxon>
        <taxon>Gentianales</taxon>
        <taxon>Apocynaceae</taxon>
        <taxon>Rauvolfioideae</taxon>
        <taxon>Vinceae</taxon>
        <taxon>Catharanthinae</taxon>
        <taxon>Catharanthus</taxon>
    </lineage>
</organism>
<proteinExistence type="predicted"/>
<dbReference type="EMBL" id="CM044705">
    <property type="protein sequence ID" value="KAI5662265.1"/>
    <property type="molecule type" value="Genomic_DNA"/>
</dbReference>